<dbReference type="RefSeq" id="WP_258786363.1">
    <property type="nucleotide sequence ID" value="NZ_JANUGQ010000004.1"/>
</dbReference>
<dbReference type="InterPro" id="IPR022653">
    <property type="entry name" value="De-COase2_pyr-phos_BS"/>
</dbReference>
<evidence type="ECO:0000256" key="4">
    <source>
        <dbReference type="ARBA" id="ARBA00022898"/>
    </source>
</evidence>
<accession>A0ABT2CFY9</accession>
<evidence type="ECO:0000256" key="7">
    <source>
        <dbReference type="ARBA" id="ARBA00034138"/>
    </source>
</evidence>
<dbReference type="Proteomes" id="UP001431313">
    <property type="component" value="Unassembled WGS sequence"/>
</dbReference>
<evidence type="ECO:0000256" key="5">
    <source>
        <dbReference type="ARBA" id="ARBA00023239"/>
    </source>
</evidence>
<evidence type="ECO:0000256" key="8">
    <source>
        <dbReference type="ARBA" id="ARBA00049127"/>
    </source>
</evidence>
<evidence type="ECO:0000256" key="9">
    <source>
        <dbReference type="SAM" id="MobiDB-lite"/>
    </source>
</evidence>
<comment type="caution">
    <text evidence="11">The sequence shown here is derived from an EMBL/GenBank/DDBJ whole genome shotgun (WGS) entry which is preliminary data.</text>
</comment>
<dbReference type="SUPFAM" id="SSF51419">
    <property type="entry name" value="PLP-binding barrel"/>
    <property type="match status" value="1"/>
</dbReference>
<organism evidence="11 12">
    <name type="scientific">Streptomyces pyxinae</name>
    <dbReference type="NCBI Taxonomy" id="2970734"/>
    <lineage>
        <taxon>Bacteria</taxon>
        <taxon>Bacillati</taxon>
        <taxon>Actinomycetota</taxon>
        <taxon>Actinomycetes</taxon>
        <taxon>Kitasatosporales</taxon>
        <taxon>Streptomycetaceae</taxon>
        <taxon>Streptomyces</taxon>
    </lineage>
</organism>
<keyword evidence="11" id="KW-0413">Isomerase</keyword>
<dbReference type="Pfam" id="PF02784">
    <property type="entry name" value="Orn_Arg_deC_N"/>
    <property type="match status" value="1"/>
</dbReference>
<evidence type="ECO:0000256" key="2">
    <source>
        <dbReference type="ARBA" id="ARBA00008872"/>
    </source>
</evidence>
<reference evidence="11" key="1">
    <citation type="submission" date="2022-08" db="EMBL/GenBank/DDBJ databases">
        <authorList>
            <person name="Somphong A."/>
            <person name="Phongsopitanun W."/>
        </authorList>
    </citation>
    <scope>NUCLEOTIDE SEQUENCE</scope>
    <source>
        <strain evidence="11">LP05-1</strain>
    </source>
</reference>
<dbReference type="InterPro" id="IPR002433">
    <property type="entry name" value="Orn_de-COase"/>
</dbReference>
<gene>
    <name evidence="11" type="ORF">NX801_07675</name>
</gene>
<dbReference type="PRINTS" id="PR01182">
    <property type="entry name" value="ORNDCRBXLASE"/>
</dbReference>
<evidence type="ECO:0000256" key="1">
    <source>
        <dbReference type="ARBA" id="ARBA00001933"/>
    </source>
</evidence>
<dbReference type="PANTHER" id="PTHR11482">
    <property type="entry name" value="ARGININE/DIAMINOPIMELATE/ORNITHINE DECARBOXYLASE"/>
    <property type="match status" value="1"/>
</dbReference>
<evidence type="ECO:0000256" key="6">
    <source>
        <dbReference type="ARBA" id="ARBA00034115"/>
    </source>
</evidence>
<dbReference type="InterPro" id="IPR022644">
    <property type="entry name" value="De-COase2_N"/>
</dbReference>
<comment type="pathway">
    <text evidence="6">Amine and polyamine biosynthesis; putrescine biosynthesis via L-ornithine pathway; putrescine from L-ornithine: step 1/1.</text>
</comment>
<comment type="cofactor">
    <cofactor evidence="1">
        <name>pyridoxal 5'-phosphate</name>
        <dbReference type="ChEBI" id="CHEBI:597326"/>
    </cofactor>
</comment>
<proteinExistence type="inferred from homology"/>
<protein>
    <recommendedName>
        <fullName evidence="7">ornithine decarboxylase</fullName>
        <ecNumber evidence="7">4.1.1.17</ecNumber>
    </recommendedName>
</protein>
<evidence type="ECO:0000313" key="11">
    <source>
        <dbReference type="EMBL" id="MCS0635539.1"/>
    </source>
</evidence>
<dbReference type="EC" id="4.1.1.17" evidence="7"/>
<sequence>MNDHSPRTTGSRVPDDAPDDAPEEALYDALAAAPDDRIVYDLSGIERRYRRLRHELPDVAVRFALKACPVDEVIEHLARLGAGADAASPRELAQARRAGVPADLTHYGNTVKSDQDIADAHRLGIRTFATDNSEDLAAIAAHAPGARVYCRLATSGAGALWGLSHKFGCPPGDAVRLLTAAGDLGLVPAGLSVHVGSQQMTADAWSEALDLLATTLTELLRRGIAPDHINLGGGLPALGCLDRYGNPLDPPLDKIFAVLREGVGRLRRIHGGPLAFVMEPGRHLVADSGAVRARVVRLARRRAPDGRVRHWLYLSCGKFNGLYESDALQYRLRFPTHPGGERIPAVVAGPTCDSDDAWDHDDRALVAVPRALASGDPVWVLSSGAYATSYLTQGFNGFAPLPHSCVAGTGRTAADHR</sequence>
<feature type="domain" description="Orn/DAP/Arg decarboxylase 2 N-terminal" evidence="10">
    <location>
        <begin position="43"/>
        <end position="286"/>
    </location>
</feature>
<comment type="catalytic activity">
    <reaction evidence="8">
        <text>L-ornithine + H(+) = putrescine + CO2</text>
        <dbReference type="Rhea" id="RHEA:22964"/>
        <dbReference type="ChEBI" id="CHEBI:15378"/>
        <dbReference type="ChEBI" id="CHEBI:16526"/>
        <dbReference type="ChEBI" id="CHEBI:46911"/>
        <dbReference type="ChEBI" id="CHEBI:326268"/>
        <dbReference type="EC" id="4.1.1.17"/>
    </reaction>
</comment>
<name>A0ABT2CFY9_9ACTN</name>
<dbReference type="PRINTS" id="PR01179">
    <property type="entry name" value="ODADCRBXLASE"/>
</dbReference>
<dbReference type="InterPro" id="IPR029066">
    <property type="entry name" value="PLP-binding_barrel"/>
</dbReference>
<evidence type="ECO:0000313" key="12">
    <source>
        <dbReference type="Proteomes" id="UP001431313"/>
    </source>
</evidence>
<dbReference type="GO" id="GO:0008784">
    <property type="term" value="F:alanine racemase activity"/>
    <property type="evidence" value="ECO:0007669"/>
    <property type="project" value="UniProtKB-EC"/>
</dbReference>
<dbReference type="PANTHER" id="PTHR11482:SF6">
    <property type="entry name" value="ORNITHINE DECARBOXYLASE 1-RELATED"/>
    <property type="match status" value="1"/>
</dbReference>
<evidence type="ECO:0000256" key="3">
    <source>
        <dbReference type="ARBA" id="ARBA00022793"/>
    </source>
</evidence>
<dbReference type="InterPro" id="IPR009006">
    <property type="entry name" value="Ala_racemase/Decarboxylase_C"/>
</dbReference>
<dbReference type="Gene3D" id="2.40.37.10">
    <property type="entry name" value="Lyase, Ornithine Decarboxylase, Chain A, domain 1"/>
    <property type="match status" value="1"/>
</dbReference>
<dbReference type="PROSITE" id="PS00878">
    <property type="entry name" value="ODR_DC_2_1"/>
    <property type="match status" value="1"/>
</dbReference>
<keyword evidence="4" id="KW-0663">Pyridoxal phosphate</keyword>
<dbReference type="InterPro" id="IPR000183">
    <property type="entry name" value="Orn/DAP/Arg_de-COase"/>
</dbReference>
<keyword evidence="3" id="KW-0210">Decarboxylase</keyword>
<dbReference type="SUPFAM" id="SSF50621">
    <property type="entry name" value="Alanine racemase C-terminal domain-like"/>
    <property type="match status" value="1"/>
</dbReference>
<keyword evidence="5" id="KW-0456">Lyase</keyword>
<dbReference type="EMBL" id="JANUGQ010000004">
    <property type="protein sequence ID" value="MCS0635539.1"/>
    <property type="molecule type" value="Genomic_DNA"/>
</dbReference>
<keyword evidence="12" id="KW-1185">Reference proteome</keyword>
<evidence type="ECO:0000259" key="10">
    <source>
        <dbReference type="Pfam" id="PF02784"/>
    </source>
</evidence>
<dbReference type="Gene3D" id="3.20.20.10">
    <property type="entry name" value="Alanine racemase"/>
    <property type="match status" value="1"/>
</dbReference>
<feature type="region of interest" description="Disordered" evidence="9">
    <location>
        <begin position="1"/>
        <end position="21"/>
    </location>
</feature>
<comment type="similarity">
    <text evidence="2">Belongs to the Orn/Lys/Arg decarboxylase class-II family.</text>
</comment>